<sequence length="88" mass="10702">MDWLERALRDTSDQCCRQFAEFIRRCSSDEREIKRWESDYGEIRVYMEKQPIDEIDIMEFDSDFHTCNIPDHRVAFLPEYPKMPMSTT</sequence>
<dbReference type="AlphaFoldDB" id="A0A6P1UVG2"/>
<evidence type="ECO:0000313" key="1">
    <source>
        <dbReference type="EMBL" id="QHS46921.1"/>
    </source>
</evidence>
<proteinExistence type="predicted"/>
<dbReference type="EMBL" id="CP048108">
    <property type="protein sequence ID" value="QHS46921.1"/>
    <property type="molecule type" value="Genomic_DNA"/>
</dbReference>
<accession>A0A6P1UVG2</accession>
<dbReference type="Proteomes" id="UP000464389">
    <property type="component" value="Chromosome"/>
</dbReference>
<evidence type="ECO:0000313" key="2">
    <source>
        <dbReference type="Proteomes" id="UP000464389"/>
    </source>
</evidence>
<protein>
    <submittedName>
        <fullName evidence="1">Uncharacterized protein</fullName>
    </submittedName>
</protein>
<gene>
    <name evidence="1" type="ORF">GW952_15560</name>
</gene>
<organism evidence="1 2">
    <name type="scientific">Klebsiella michiganensis</name>
    <dbReference type="NCBI Taxonomy" id="1134687"/>
    <lineage>
        <taxon>Bacteria</taxon>
        <taxon>Pseudomonadati</taxon>
        <taxon>Pseudomonadota</taxon>
        <taxon>Gammaproteobacteria</taxon>
        <taxon>Enterobacterales</taxon>
        <taxon>Enterobacteriaceae</taxon>
        <taxon>Klebsiella/Raoultella group</taxon>
        <taxon>Klebsiella</taxon>
    </lineage>
</organism>
<reference evidence="1 2" key="1">
    <citation type="submission" date="2020-01" db="EMBL/GenBank/DDBJ databases">
        <title>Bactrocera dorsalis gut bacteria genome.</title>
        <authorList>
            <person name="Zhang H."/>
            <person name="Cai Z."/>
        </authorList>
    </citation>
    <scope>NUCLEOTIDE SEQUENCE [LARGE SCALE GENOMIC DNA]</scope>
    <source>
        <strain evidence="1 2">BD177</strain>
    </source>
</reference>
<dbReference type="RefSeq" id="WP_160743279.1">
    <property type="nucleotide sequence ID" value="NZ_CAKLPI010000001.1"/>
</dbReference>
<name>A0A6P1UVG2_9ENTR</name>